<name>A0A7S3Z9V9_9EUKA</name>
<evidence type="ECO:0000256" key="1">
    <source>
        <dbReference type="SAM" id="MobiDB-lite"/>
    </source>
</evidence>
<organism evidence="2">
    <name type="scientific">Lotharella globosa</name>
    <dbReference type="NCBI Taxonomy" id="91324"/>
    <lineage>
        <taxon>Eukaryota</taxon>
        <taxon>Sar</taxon>
        <taxon>Rhizaria</taxon>
        <taxon>Cercozoa</taxon>
        <taxon>Chlorarachniophyceae</taxon>
        <taxon>Lotharella</taxon>
    </lineage>
</organism>
<gene>
    <name evidence="2" type="ORF">LGLO00237_LOCUS28171</name>
</gene>
<feature type="region of interest" description="Disordered" evidence="1">
    <location>
        <begin position="1"/>
        <end position="26"/>
    </location>
</feature>
<sequence length="217" mass="23402">MRSVPRDSSAGLTAPAPSACRRSPPGLVRGGGLGYSSLSRVPPSGVPQTRGTLGVSRRWVANAGITEVDPGLVEGFEFKVVKGDPVEEAISKWYLDLDRRWAFGMEGAPDRETCVMTRSFRFRAKSPDETIMALLPPGTEITKDTVKDHARCMISVNDWRVSAIVLSSKHGDEARKSAEKLIKQLNNAAEAAGVELDMPVKGALKPFGLEAYGYGTL</sequence>
<dbReference type="EMBL" id="HBIV01039674">
    <property type="protein sequence ID" value="CAE0676393.1"/>
    <property type="molecule type" value="Transcribed_RNA"/>
</dbReference>
<dbReference type="AlphaFoldDB" id="A0A7S3Z9V9"/>
<feature type="compositionally biased region" description="Low complexity" evidence="1">
    <location>
        <begin position="14"/>
        <end position="26"/>
    </location>
</feature>
<protein>
    <submittedName>
        <fullName evidence="2">Uncharacterized protein</fullName>
    </submittedName>
</protein>
<reference evidence="2" key="1">
    <citation type="submission" date="2021-01" db="EMBL/GenBank/DDBJ databases">
        <authorList>
            <person name="Corre E."/>
            <person name="Pelletier E."/>
            <person name="Niang G."/>
            <person name="Scheremetjew M."/>
            <person name="Finn R."/>
            <person name="Kale V."/>
            <person name="Holt S."/>
            <person name="Cochrane G."/>
            <person name="Meng A."/>
            <person name="Brown T."/>
            <person name="Cohen L."/>
        </authorList>
    </citation>
    <scope>NUCLEOTIDE SEQUENCE</scope>
    <source>
        <strain evidence="2">CCCM811</strain>
    </source>
</reference>
<proteinExistence type="predicted"/>
<evidence type="ECO:0000313" key="2">
    <source>
        <dbReference type="EMBL" id="CAE0676393.1"/>
    </source>
</evidence>
<accession>A0A7S3Z9V9</accession>
<feature type="region of interest" description="Disordered" evidence="1">
    <location>
        <begin position="32"/>
        <end position="51"/>
    </location>
</feature>